<proteinExistence type="inferred from homology"/>
<dbReference type="GO" id="GO:0006633">
    <property type="term" value="P:fatty acid biosynthetic process"/>
    <property type="evidence" value="ECO:0007669"/>
    <property type="project" value="InterPro"/>
</dbReference>
<dbReference type="InterPro" id="IPR002582">
    <property type="entry name" value="ACPS"/>
</dbReference>
<dbReference type="GO" id="GO:0008897">
    <property type="term" value="F:holo-[acyl-carrier-protein] synthase activity"/>
    <property type="evidence" value="ECO:0007669"/>
    <property type="project" value="InterPro"/>
</dbReference>
<dbReference type="GO" id="GO:0000287">
    <property type="term" value="F:magnesium ion binding"/>
    <property type="evidence" value="ECO:0007669"/>
    <property type="project" value="InterPro"/>
</dbReference>
<dbReference type="OrthoDB" id="15433at2759"/>
<name>A0A8H5BEN0_9AGAR</name>
<keyword evidence="3" id="KW-1185">Reference proteome</keyword>
<dbReference type="SUPFAM" id="SSF56214">
    <property type="entry name" value="4'-phosphopantetheinyl transferase"/>
    <property type="match status" value="1"/>
</dbReference>
<evidence type="ECO:0000313" key="2">
    <source>
        <dbReference type="EMBL" id="KAF5321855.1"/>
    </source>
</evidence>
<dbReference type="EMBL" id="JAACJJ010000028">
    <property type="protein sequence ID" value="KAF5321855.1"/>
    <property type="molecule type" value="Genomic_DNA"/>
</dbReference>
<organism evidence="2 3">
    <name type="scientific">Psilocybe cf. subviscida</name>
    <dbReference type="NCBI Taxonomy" id="2480587"/>
    <lineage>
        <taxon>Eukaryota</taxon>
        <taxon>Fungi</taxon>
        <taxon>Dikarya</taxon>
        <taxon>Basidiomycota</taxon>
        <taxon>Agaricomycotina</taxon>
        <taxon>Agaricomycetes</taxon>
        <taxon>Agaricomycetidae</taxon>
        <taxon>Agaricales</taxon>
        <taxon>Agaricineae</taxon>
        <taxon>Strophariaceae</taxon>
        <taxon>Psilocybe</taxon>
    </lineage>
</organism>
<evidence type="ECO:0000313" key="3">
    <source>
        <dbReference type="Proteomes" id="UP000567179"/>
    </source>
</evidence>
<reference evidence="2 3" key="1">
    <citation type="journal article" date="2020" name="ISME J.">
        <title>Uncovering the hidden diversity of litter-decomposition mechanisms in mushroom-forming fungi.</title>
        <authorList>
            <person name="Floudas D."/>
            <person name="Bentzer J."/>
            <person name="Ahren D."/>
            <person name="Johansson T."/>
            <person name="Persson P."/>
            <person name="Tunlid A."/>
        </authorList>
    </citation>
    <scope>NUCLEOTIDE SEQUENCE [LARGE SCALE GENOMIC DNA]</scope>
    <source>
        <strain evidence="2 3">CBS 101986</strain>
    </source>
</reference>
<dbReference type="InterPro" id="IPR037143">
    <property type="entry name" value="4-PPantetheinyl_Trfase_dom_sf"/>
</dbReference>
<dbReference type="Gene3D" id="3.90.470.20">
    <property type="entry name" value="4'-phosphopantetheinyl transferase domain"/>
    <property type="match status" value="1"/>
</dbReference>
<dbReference type="HAMAP" id="MF_00101">
    <property type="entry name" value="AcpS"/>
    <property type="match status" value="1"/>
</dbReference>
<dbReference type="AlphaFoldDB" id="A0A8H5BEN0"/>
<evidence type="ECO:0000256" key="1">
    <source>
        <dbReference type="SAM" id="MobiDB-lite"/>
    </source>
</evidence>
<gene>
    <name evidence="2" type="ORF">D9619_000339</name>
</gene>
<evidence type="ECO:0008006" key="4">
    <source>
        <dbReference type="Google" id="ProtNLM"/>
    </source>
</evidence>
<feature type="region of interest" description="Disordered" evidence="1">
    <location>
        <begin position="51"/>
        <end position="77"/>
    </location>
</feature>
<comment type="caution">
    <text evidence="2">The sequence shown here is derived from an EMBL/GenBank/DDBJ whole genome shotgun (WGS) entry which is preliminary data.</text>
</comment>
<dbReference type="Proteomes" id="UP000567179">
    <property type="component" value="Unassembled WGS sequence"/>
</dbReference>
<protein>
    <recommendedName>
        <fullName evidence="4">4'-phosphopantetheinyl transferase domain-containing protein</fullName>
    </recommendedName>
</protein>
<sequence>MTILGIGVDLVHIPRIAALISRRTEAKFAAKILSRVEYAQWNALRQSASTSPFAPAVGEGGGESQKNYESKEFGSAHPTQPEIEAARVRFLAVRWGVKEAAYKAMYPYARATWKELSYTSLTATSKPRVEYLPTRSSPDRMENKIGNLHVSVSHDGEYVYASVLAESAS</sequence>
<accession>A0A8H5BEN0</accession>